<keyword evidence="2" id="KW-1185">Reference proteome</keyword>
<organism evidence="1 2">
    <name type="scientific">Nitrososphaera viennensis EN76</name>
    <dbReference type="NCBI Taxonomy" id="926571"/>
    <lineage>
        <taxon>Archaea</taxon>
        <taxon>Nitrososphaerota</taxon>
        <taxon>Nitrososphaeria</taxon>
        <taxon>Nitrososphaerales</taxon>
        <taxon>Nitrososphaeraceae</taxon>
        <taxon>Nitrososphaera</taxon>
    </lineage>
</organism>
<dbReference type="Proteomes" id="UP000027093">
    <property type="component" value="Chromosome"/>
</dbReference>
<protein>
    <submittedName>
        <fullName evidence="1">Uncharacterized protein</fullName>
    </submittedName>
</protein>
<reference evidence="1 2" key="1">
    <citation type="journal article" date="2014" name="Int. J. Syst. Evol. Microbiol.">
        <title>Nitrososphaera viennensis gen. nov., sp. nov., an aerobic and mesophilic, ammonia-oxidizing archaeon from soil and a member of the archaeal phylum Thaumarchaeota.</title>
        <authorList>
            <person name="Stieglmeier M."/>
            <person name="Klingl A."/>
            <person name="Alves R.J."/>
            <person name="Rittmann S.K."/>
            <person name="Melcher M."/>
            <person name="Leisch N."/>
            <person name="Schleper C."/>
        </authorList>
    </citation>
    <scope>NUCLEOTIDE SEQUENCE [LARGE SCALE GENOMIC DNA]</scope>
    <source>
        <strain evidence="1">EN76</strain>
    </source>
</reference>
<name>A0A060HBY8_9ARCH</name>
<dbReference type="InterPro" id="IPR027417">
    <property type="entry name" value="P-loop_NTPase"/>
</dbReference>
<dbReference type="AlphaFoldDB" id="A0A060HBY8"/>
<dbReference type="Gene3D" id="3.40.50.300">
    <property type="entry name" value="P-loop containing nucleotide triphosphate hydrolases"/>
    <property type="match status" value="1"/>
</dbReference>
<dbReference type="GeneID" id="74945374"/>
<dbReference type="RefSeq" id="WP_075053535.1">
    <property type="nucleotide sequence ID" value="NZ_CP007536.1"/>
</dbReference>
<gene>
    <name evidence="1" type="ORF">NVIE_001120</name>
</gene>
<dbReference type="STRING" id="926571.NVIE_001120"/>
<proteinExistence type="predicted"/>
<dbReference type="SUPFAM" id="SSF52540">
    <property type="entry name" value="P-loop containing nucleoside triphosphate hydrolases"/>
    <property type="match status" value="1"/>
</dbReference>
<evidence type="ECO:0000313" key="2">
    <source>
        <dbReference type="Proteomes" id="UP000027093"/>
    </source>
</evidence>
<evidence type="ECO:0000313" key="1">
    <source>
        <dbReference type="EMBL" id="AIC14294.1"/>
    </source>
</evidence>
<dbReference type="HOGENOM" id="CLU_1253521_0_0_2"/>
<sequence length="218" mass="25635">MTRIDQLRGQERQLTKLIRKWHKEGEFRLVLIYGTGGIGKTSYAMQCVKQVDPDNYRQRFIFPPRQFVDTVSWLKSNRLRIPALVWDDMGFWMYTLDYNDPFVKSAVKFFNVARTVVSCIIGTTTSMKMLTSSVRNMDALTVKVVAARDNPYTSLAKGYRTSLQPNLMRLVKTVFEDEYPRYMEEDDYLWYKPVRDSYVNEAIRLMQESLDKRSEISS</sequence>
<accession>A0A060HBY8</accession>
<dbReference type="KEGG" id="nvn:NVIE_001120"/>
<dbReference type="OrthoDB" id="374375at2157"/>
<dbReference type="EMBL" id="CP007536">
    <property type="protein sequence ID" value="AIC14294.1"/>
    <property type="molecule type" value="Genomic_DNA"/>
</dbReference>